<reference evidence="1 2" key="1">
    <citation type="submission" date="2017-09" db="EMBL/GenBank/DDBJ databases">
        <title>Depth-based differentiation of microbial function through sediment-hosted aquifers and enrichment of novel symbionts in the deep terrestrial subsurface.</title>
        <authorList>
            <person name="Probst A.J."/>
            <person name="Ladd B."/>
            <person name="Jarett J.K."/>
            <person name="Geller-Mcgrath D.E."/>
            <person name="Sieber C.M."/>
            <person name="Emerson J.B."/>
            <person name="Anantharaman K."/>
            <person name="Thomas B.C."/>
            <person name="Malmstrom R."/>
            <person name="Stieglmeier M."/>
            <person name="Klingl A."/>
            <person name="Woyke T."/>
            <person name="Ryan C.M."/>
            <person name="Banfield J.F."/>
        </authorList>
    </citation>
    <scope>NUCLEOTIDE SEQUENCE [LARGE SCALE GENOMIC DNA]</scope>
    <source>
        <strain evidence="1">CG15_BIG_FIL_POST_REV_8_21_14_020_45_12</strain>
    </source>
</reference>
<evidence type="ECO:0008006" key="3">
    <source>
        <dbReference type="Google" id="ProtNLM"/>
    </source>
</evidence>
<dbReference type="Gene3D" id="3.40.50.880">
    <property type="match status" value="1"/>
</dbReference>
<dbReference type="AlphaFoldDB" id="A0A2M7H3H0"/>
<dbReference type="SUPFAM" id="SSF52317">
    <property type="entry name" value="Class I glutamine amidotransferase-like"/>
    <property type="match status" value="1"/>
</dbReference>
<dbReference type="InterPro" id="IPR029062">
    <property type="entry name" value="Class_I_gatase-like"/>
</dbReference>
<evidence type="ECO:0000313" key="1">
    <source>
        <dbReference type="EMBL" id="PIW36772.1"/>
    </source>
</evidence>
<sequence>MRERRIQTLGDLSRATKQEGHNVIEELEADLITEVHTLKEAQQQSAELLSQGQGVLLVDTTLGNVRRIIDEGNKRFAGNANLELYARMIISALHGGSEPTDYTDLIASWTGLSRDHIQTLDIRNSGSPQELDTSIKAVLFSGSPSHLPNIGSGKEIRPGITDADVYNRSLAVWREAVKAGLPEFGICYGLQRGAKHVGMDILQQPGRSQAGEATQIVTQEGVDIISMLGCTTDPSELAGRISAFRSDEVQGTPDPRFASILFTPHDLDPSMVFGLIHNPQGTGTSPEIIKQVLAAGQSAGLDIQGHPEIRRGERARISAGAGRNLDNIPLRLNGSDQELSTAMLKMMTEFFRLHKRAERA</sequence>
<dbReference type="EMBL" id="PFGC01000041">
    <property type="protein sequence ID" value="PIW36772.1"/>
    <property type="molecule type" value="Genomic_DNA"/>
</dbReference>
<organism evidence="1 2">
    <name type="scientific">Candidatus Kerfeldbacteria bacterium CG15_BIG_FIL_POST_REV_8_21_14_020_45_12</name>
    <dbReference type="NCBI Taxonomy" id="2014247"/>
    <lineage>
        <taxon>Bacteria</taxon>
        <taxon>Candidatus Kerfeldiibacteriota</taxon>
    </lineage>
</organism>
<name>A0A2M7H3H0_9BACT</name>
<protein>
    <recommendedName>
        <fullName evidence="3">Glutamine amidotransferase domain-containing protein</fullName>
    </recommendedName>
</protein>
<accession>A0A2M7H3H0</accession>
<comment type="caution">
    <text evidence="1">The sequence shown here is derived from an EMBL/GenBank/DDBJ whole genome shotgun (WGS) entry which is preliminary data.</text>
</comment>
<proteinExistence type="predicted"/>
<dbReference type="Proteomes" id="UP000230292">
    <property type="component" value="Unassembled WGS sequence"/>
</dbReference>
<gene>
    <name evidence="1" type="ORF">COW24_03745</name>
</gene>
<evidence type="ECO:0000313" key="2">
    <source>
        <dbReference type="Proteomes" id="UP000230292"/>
    </source>
</evidence>